<name>A0ABT5T197_9PSEU</name>
<keyword evidence="1" id="KW-0472">Membrane</keyword>
<protein>
    <recommendedName>
        <fullName evidence="4">Cell wall-active antibiotics response LiaF-like C-terminal domain-containing protein</fullName>
    </recommendedName>
</protein>
<evidence type="ECO:0000256" key="1">
    <source>
        <dbReference type="SAM" id="Phobius"/>
    </source>
</evidence>
<dbReference type="EMBL" id="JAQZAO010000010">
    <property type="protein sequence ID" value="MDD7967997.1"/>
    <property type="molecule type" value="Genomic_DNA"/>
</dbReference>
<feature type="transmembrane region" description="Helical" evidence="1">
    <location>
        <begin position="77"/>
        <end position="94"/>
    </location>
</feature>
<feature type="transmembrane region" description="Helical" evidence="1">
    <location>
        <begin position="26"/>
        <end position="46"/>
    </location>
</feature>
<evidence type="ECO:0000313" key="2">
    <source>
        <dbReference type="EMBL" id="MDD7967997.1"/>
    </source>
</evidence>
<sequence length="211" mass="21264">MSTVSTVSPPTPAPAPPARRWRIGRLVTGALAVAVGVAWLLDAAGVPVPWRLFPAAALVLTGAALVLAAAGGWPRHGLVGLGAVLLVAAVAVGVEVERFAGPVGDQVVAPTSGQWPVEVRLAAGTATVDLTRHPLPPSGRLDVSVGAGRVVLVLPRSAAVRADVEVVTGAVVVDGVRVDDGIHARWAAPGVAPVDVAVDVALGEVEVLHEQ</sequence>
<evidence type="ECO:0008006" key="4">
    <source>
        <dbReference type="Google" id="ProtNLM"/>
    </source>
</evidence>
<proteinExistence type="predicted"/>
<comment type="caution">
    <text evidence="2">The sequence shown here is derived from an EMBL/GenBank/DDBJ whole genome shotgun (WGS) entry which is preliminary data.</text>
</comment>
<reference evidence="2 3" key="1">
    <citation type="submission" date="2023-02" db="EMBL/GenBank/DDBJ databases">
        <title>Genome sequencing required for Actinomycetospora new species description.</title>
        <authorList>
            <person name="Saimee Y."/>
            <person name="Duangmal K."/>
        </authorList>
    </citation>
    <scope>NUCLEOTIDE SEQUENCE [LARGE SCALE GENOMIC DNA]</scope>
    <source>
        <strain evidence="2 3">DW7H6</strain>
    </source>
</reference>
<keyword evidence="1" id="KW-1133">Transmembrane helix</keyword>
<gene>
    <name evidence="2" type="ORF">PGB27_21855</name>
</gene>
<organism evidence="2 3">
    <name type="scientific">Actinomycetospora lemnae</name>
    <dbReference type="NCBI Taxonomy" id="3019891"/>
    <lineage>
        <taxon>Bacteria</taxon>
        <taxon>Bacillati</taxon>
        <taxon>Actinomycetota</taxon>
        <taxon>Actinomycetes</taxon>
        <taxon>Pseudonocardiales</taxon>
        <taxon>Pseudonocardiaceae</taxon>
        <taxon>Actinomycetospora</taxon>
    </lineage>
</organism>
<evidence type="ECO:0000313" key="3">
    <source>
        <dbReference type="Proteomes" id="UP001300763"/>
    </source>
</evidence>
<feature type="transmembrane region" description="Helical" evidence="1">
    <location>
        <begin position="52"/>
        <end position="70"/>
    </location>
</feature>
<keyword evidence="1" id="KW-0812">Transmembrane</keyword>
<dbReference type="RefSeq" id="WP_274202528.1">
    <property type="nucleotide sequence ID" value="NZ_JAQZAO010000010.1"/>
</dbReference>
<dbReference type="Proteomes" id="UP001300763">
    <property type="component" value="Unassembled WGS sequence"/>
</dbReference>
<accession>A0ABT5T197</accession>
<keyword evidence="3" id="KW-1185">Reference proteome</keyword>